<keyword evidence="3" id="KW-1185">Reference proteome</keyword>
<proteinExistence type="predicted"/>
<sequence length="101" mass="11345">MLAFITLLIGYFIDPSYSTFLWSLMIGMVLTSVFQDYFGQIIKDIAGVYILTPVIYSLVLPNGFFFFIGAGTVTIIAIFLVKLLIDCIFGIIVITFLIRDN</sequence>
<accession>A0ABX3BQI0</accession>
<dbReference type="Proteomes" id="UP000175677">
    <property type="component" value="Unassembled WGS sequence"/>
</dbReference>
<organism evidence="2 3">
    <name type="scientific">Haemophilus quentini</name>
    <dbReference type="NCBI Taxonomy" id="123834"/>
    <lineage>
        <taxon>Bacteria</taxon>
        <taxon>Pseudomonadati</taxon>
        <taxon>Pseudomonadota</taxon>
        <taxon>Gammaproteobacteria</taxon>
        <taxon>Pasteurellales</taxon>
        <taxon>Pasteurellaceae</taxon>
        <taxon>Haemophilus</taxon>
    </lineage>
</organism>
<evidence type="ECO:0000313" key="2">
    <source>
        <dbReference type="EMBL" id="OEY74720.1"/>
    </source>
</evidence>
<protein>
    <submittedName>
        <fullName evidence="2">Uncharacterized protein</fullName>
    </submittedName>
</protein>
<dbReference type="RefSeq" id="WP_044233257.1">
    <property type="nucleotide sequence ID" value="NZ_MCII02000012.1"/>
</dbReference>
<gene>
    <name evidence="2" type="ORF">BFQ30_03445</name>
</gene>
<evidence type="ECO:0000313" key="3">
    <source>
        <dbReference type="Proteomes" id="UP000175677"/>
    </source>
</evidence>
<keyword evidence="1" id="KW-1133">Transmembrane helix</keyword>
<name>A0ABX3BQI0_9PAST</name>
<feature type="transmembrane region" description="Helical" evidence="1">
    <location>
        <begin position="46"/>
        <end position="68"/>
    </location>
</feature>
<reference evidence="2 3" key="1">
    <citation type="submission" date="2016-08" db="EMBL/GenBank/DDBJ databases">
        <authorList>
            <person name="Eshaghi A."/>
            <person name="Soares D."/>
            <person name="Kus J."/>
            <person name="Richardson D."/>
            <person name="Li A."/>
            <person name="Patel S.N."/>
        </authorList>
    </citation>
    <scope>NUCLEOTIDE SEQUENCE [LARGE SCALE GENOMIC DNA]</scope>
    <source>
        <strain evidence="2 3">C860</strain>
    </source>
</reference>
<keyword evidence="1" id="KW-0472">Membrane</keyword>
<dbReference type="EMBL" id="MDJC01000056">
    <property type="protein sequence ID" value="OEY74720.1"/>
    <property type="molecule type" value="Genomic_DNA"/>
</dbReference>
<keyword evidence="1" id="KW-0812">Transmembrane</keyword>
<feature type="transmembrane region" description="Helical" evidence="1">
    <location>
        <begin position="74"/>
        <end position="98"/>
    </location>
</feature>
<evidence type="ECO:0000256" key="1">
    <source>
        <dbReference type="SAM" id="Phobius"/>
    </source>
</evidence>
<comment type="caution">
    <text evidence="2">The sequence shown here is derived from an EMBL/GenBank/DDBJ whole genome shotgun (WGS) entry which is preliminary data.</text>
</comment>